<dbReference type="RefSeq" id="WP_168872539.1">
    <property type="nucleotide sequence ID" value="NZ_JABAIA010000002.1"/>
</dbReference>
<keyword evidence="1" id="KW-1133">Transmembrane helix</keyword>
<feature type="transmembrane region" description="Helical" evidence="1">
    <location>
        <begin position="254"/>
        <end position="271"/>
    </location>
</feature>
<gene>
    <name evidence="2" type="ORF">HGH92_20100</name>
</gene>
<keyword evidence="3" id="KW-1185">Reference proteome</keyword>
<sequence length="307" mass="35700">MKTQPLRSEKNCLNCGTEVPQRFCTHCGQENTVQHESFGHLAGHVVADIVHYDSKFLTTLKYLVVRPGFLTKEYWAGRRKRYVNPIQLYIFISFVFFLFFAILTHSPEDHADRKKTVHKETAVHPKDDKVVDLSAMDTHYSSEAEFDSLQAALPPDKRLTGVEYRWQRRIAGLKESGQTADQVIMEMFSHSLPKIMFLLMPLFALMVKWSHRKRKLVYTDHAIFTIHIHSFLFIILFVGLVVRYFVHDDMPLDLAYWGGFFYLVLALKNAYQQSFWKSFFKGTLLFTGYVFIAAIVFMAFIFAVLSV</sequence>
<reference evidence="2 3" key="1">
    <citation type="submission" date="2020-04" db="EMBL/GenBank/DDBJ databases">
        <authorList>
            <person name="Yin C."/>
        </authorList>
    </citation>
    <scope>NUCLEOTIDE SEQUENCE [LARGE SCALE GENOMIC DNA]</scope>
    <source>
        <strain evidence="2 3">Ae27</strain>
    </source>
</reference>
<dbReference type="InterPro" id="IPR022134">
    <property type="entry name" value="DUF3667"/>
</dbReference>
<keyword evidence="1" id="KW-0812">Transmembrane</keyword>
<feature type="transmembrane region" description="Helical" evidence="1">
    <location>
        <begin position="222"/>
        <end position="242"/>
    </location>
</feature>
<comment type="caution">
    <text evidence="2">The sequence shown here is derived from an EMBL/GenBank/DDBJ whole genome shotgun (WGS) entry which is preliminary data.</text>
</comment>
<evidence type="ECO:0000256" key="1">
    <source>
        <dbReference type="SAM" id="Phobius"/>
    </source>
</evidence>
<protein>
    <submittedName>
        <fullName evidence="2">DUF3667 domain-containing protein</fullName>
    </submittedName>
</protein>
<accession>A0A847RUF4</accession>
<feature type="transmembrane region" description="Helical" evidence="1">
    <location>
        <begin position="283"/>
        <end position="305"/>
    </location>
</feature>
<dbReference type="Proteomes" id="UP000570474">
    <property type="component" value="Unassembled WGS sequence"/>
</dbReference>
<keyword evidence="1" id="KW-0472">Membrane</keyword>
<dbReference type="EMBL" id="JABAIA010000002">
    <property type="protein sequence ID" value="NLR66622.1"/>
    <property type="molecule type" value="Genomic_DNA"/>
</dbReference>
<name>A0A847RUF4_9BACT</name>
<evidence type="ECO:0000313" key="2">
    <source>
        <dbReference type="EMBL" id="NLR66622.1"/>
    </source>
</evidence>
<organism evidence="2 3">
    <name type="scientific">Chitinophaga varians</name>
    <dbReference type="NCBI Taxonomy" id="2202339"/>
    <lineage>
        <taxon>Bacteria</taxon>
        <taxon>Pseudomonadati</taxon>
        <taxon>Bacteroidota</taxon>
        <taxon>Chitinophagia</taxon>
        <taxon>Chitinophagales</taxon>
        <taxon>Chitinophagaceae</taxon>
        <taxon>Chitinophaga</taxon>
    </lineage>
</organism>
<feature type="transmembrane region" description="Helical" evidence="1">
    <location>
        <begin position="191"/>
        <end position="210"/>
    </location>
</feature>
<dbReference type="AlphaFoldDB" id="A0A847RUF4"/>
<evidence type="ECO:0000313" key="3">
    <source>
        <dbReference type="Proteomes" id="UP000570474"/>
    </source>
</evidence>
<proteinExistence type="predicted"/>
<dbReference type="Pfam" id="PF12412">
    <property type="entry name" value="DUF3667"/>
    <property type="match status" value="1"/>
</dbReference>
<feature type="transmembrane region" description="Helical" evidence="1">
    <location>
        <begin position="88"/>
        <end position="106"/>
    </location>
</feature>